<evidence type="ECO:0000313" key="2">
    <source>
        <dbReference type="EMBL" id="MBB5201500.1"/>
    </source>
</evidence>
<reference evidence="2 3" key="1">
    <citation type="submission" date="2020-08" db="EMBL/GenBank/DDBJ databases">
        <title>Genomic Encyclopedia of Type Strains, Phase IV (KMG-IV): sequencing the most valuable type-strain genomes for metagenomic binning, comparative biology and taxonomic classification.</title>
        <authorList>
            <person name="Goeker M."/>
        </authorList>
    </citation>
    <scope>NUCLEOTIDE SEQUENCE [LARGE SCALE GENOMIC DNA]</scope>
    <source>
        <strain evidence="2 3">DSM 23240</strain>
    </source>
</reference>
<sequence length="99" mass="10543">MKYVIWLVIALAVVVWFQRVKKNIVHKGGTGPNDAGRDNAAGAAGARNARPSSLSGASSPVEEMVACAHCGLHFPASEAVTDYVGTVFCGEEHRRLHVQ</sequence>
<evidence type="ECO:0008006" key="4">
    <source>
        <dbReference type="Google" id="ProtNLM"/>
    </source>
</evidence>
<dbReference type="InterPro" id="IPR049708">
    <property type="entry name" value="PP0621-like"/>
</dbReference>
<proteinExistence type="predicted"/>
<dbReference type="Proteomes" id="UP000571084">
    <property type="component" value="Unassembled WGS sequence"/>
</dbReference>
<dbReference type="EMBL" id="JACHHQ010000007">
    <property type="protein sequence ID" value="MBB5201500.1"/>
    <property type="molecule type" value="Genomic_DNA"/>
</dbReference>
<comment type="caution">
    <text evidence="2">The sequence shown here is derived from an EMBL/GenBank/DDBJ whole genome shotgun (WGS) entry which is preliminary data.</text>
</comment>
<evidence type="ECO:0000256" key="1">
    <source>
        <dbReference type="SAM" id="MobiDB-lite"/>
    </source>
</evidence>
<protein>
    <recommendedName>
        <fullName evidence="4">Deaminase</fullName>
    </recommendedName>
</protein>
<dbReference type="RefSeq" id="WP_168053923.1">
    <property type="nucleotide sequence ID" value="NZ_JAAOZT010000003.1"/>
</dbReference>
<feature type="region of interest" description="Disordered" evidence="1">
    <location>
        <begin position="27"/>
        <end position="57"/>
    </location>
</feature>
<dbReference type="NCBIfam" id="NF041023">
    <property type="entry name" value="PP0621_fam"/>
    <property type="match status" value="1"/>
</dbReference>
<keyword evidence="3" id="KW-1185">Reference proteome</keyword>
<evidence type="ECO:0000313" key="3">
    <source>
        <dbReference type="Proteomes" id="UP000571084"/>
    </source>
</evidence>
<accession>A0A840RYJ4</accession>
<name>A0A840RYJ4_9BURK</name>
<feature type="compositionally biased region" description="Low complexity" evidence="1">
    <location>
        <begin position="38"/>
        <end position="50"/>
    </location>
</feature>
<dbReference type="AlphaFoldDB" id="A0A840RYJ4"/>
<organism evidence="2 3">
    <name type="scientific">Glaciimonas immobilis</name>
    <dbReference type="NCBI Taxonomy" id="728004"/>
    <lineage>
        <taxon>Bacteria</taxon>
        <taxon>Pseudomonadati</taxon>
        <taxon>Pseudomonadota</taxon>
        <taxon>Betaproteobacteria</taxon>
        <taxon>Burkholderiales</taxon>
        <taxon>Oxalobacteraceae</taxon>
        <taxon>Glaciimonas</taxon>
    </lineage>
</organism>
<gene>
    <name evidence="2" type="ORF">HNR39_003353</name>
</gene>